<dbReference type="SUPFAM" id="SSF51735">
    <property type="entry name" value="NAD(P)-binding Rossmann-fold domains"/>
    <property type="match status" value="1"/>
</dbReference>
<proteinExistence type="inferred from homology"/>
<dbReference type="PRINTS" id="PR00081">
    <property type="entry name" value="GDHRDH"/>
</dbReference>
<evidence type="ECO:0000256" key="1">
    <source>
        <dbReference type="ARBA" id="ARBA00006484"/>
    </source>
</evidence>
<reference evidence="3 4" key="1">
    <citation type="submission" date="2022-01" db="EMBL/GenBank/DDBJ databases">
        <title>Octadecabacter sp. nov., isolated from a marine alga.</title>
        <authorList>
            <person name="Jin M.S."/>
            <person name="Kim H.M."/>
            <person name="Han D.M."/>
            <person name="Jung J.J."/>
            <person name="Jeon C.O."/>
        </authorList>
    </citation>
    <scope>NUCLEOTIDE SEQUENCE [LARGE SCALE GENOMIC DNA]</scope>
    <source>
        <strain evidence="3 4">G9-8</strain>
    </source>
</reference>
<comment type="caution">
    <text evidence="3">The sequence shown here is derived from an EMBL/GenBank/DDBJ whole genome shotgun (WGS) entry which is preliminary data.</text>
</comment>
<gene>
    <name evidence="3" type="ORF">L0664_16265</name>
</gene>
<dbReference type="RefSeq" id="WP_235226947.1">
    <property type="nucleotide sequence ID" value="NZ_JAKGAQ010000004.1"/>
</dbReference>
<dbReference type="Pfam" id="PF13561">
    <property type="entry name" value="adh_short_C2"/>
    <property type="match status" value="1"/>
</dbReference>
<dbReference type="InterPro" id="IPR002347">
    <property type="entry name" value="SDR_fam"/>
</dbReference>
<dbReference type="Gene3D" id="3.40.50.720">
    <property type="entry name" value="NAD(P)-binding Rossmann-like Domain"/>
    <property type="match status" value="1"/>
</dbReference>
<evidence type="ECO:0000256" key="2">
    <source>
        <dbReference type="ARBA" id="ARBA00023002"/>
    </source>
</evidence>
<dbReference type="InterPro" id="IPR036291">
    <property type="entry name" value="NAD(P)-bd_dom_sf"/>
</dbReference>
<dbReference type="EMBL" id="JAKGAQ010000004">
    <property type="protein sequence ID" value="MCF2872627.1"/>
    <property type="molecule type" value="Genomic_DNA"/>
</dbReference>
<dbReference type="Proteomes" id="UP001200557">
    <property type="component" value="Unassembled WGS sequence"/>
</dbReference>
<keyword evidence="2" id="KW-0560">Oxidoreductase</keyword>
<accession>A0ABS9CZX9</accession>
<comment type="similarity">
    <text evidence="1">Belongs to the short-chain dehydrogenases/reductases (SDR) family.</text>
</comment>
<evidence type="ECO:0000313" key="3">
    <source>
        <dbReference type="EMBL" id="MCF2872627.1"/>
    </source>
</evidence>
<dbReference type="CDD" id="cd05233">
    <property type="entry name" value="SDR_c"/>
    <property type="match status" value="1"/>
</dbReference>
<name>A0ABS9CZX9_9RHOB</name>
<protein>
    <submittedName>
        <fullName evidence="3">SDR family oxidoreductase</fullName>
    </submittedName>
</protein>
<organism evidence="3 4">
    <name type="scientific">Octadecabacter dasysiphoniae</name>
    <dbReference type="NCBI Taxonomy" id="2909341"/>
    <lineage>
        <taxon>Bacteria</taxon>
        <taxon>Pseudomonadati</taxon>
        <taxon>Pseudomonadota</taxon>
        <taxon>Alphaproteobacteria</taxon>
        <taxon>Rhodobacterales</taxon>
        <taxon>Roseobacteraceae</taxon>
        <taxon>Octadecabacter</taxon>
    </lineage>
</organism>
<dbReference type="InterPro" id="IPR051122">
    <property type="entry name" value="SDR_DHRS6-like"/>
</dbReference>
<keyword evidence="4" id="KW-1185">Reference proteome</keyword>
<dbReference type="PRINTS" id="PR00080">
    <property type="entry name" value="SDRFAMILY"/>
</dbReference>
<evidence type="ECO:0000313" key="4">
    <source>
        <dbReference type="Proteomes" id="UP001200557"/>
    </source>
</evidence>
<dbReference type="PANTHER" id="PTHR43477">
    <property type="entry name" value="DIHYDROANTICAPSIN 7-DEHYDROGENASE"/>
    <property type="match status" value="1"/>
</dbReference>
<sequence length="254" mass="27531">MRFDGKTVVVVGASSGVGKSAAGKFAEQGANVVMLGLRADEGDAFAKHLTDRGLSARFWQCDWTSVEQLERVAKATVEQFEQIDVLYNHAGTILVKPFLETSDGEWTEIMETNLMGMVRSIRCFLPHMLESVDASIVNMASISGLSASAMEAAYCVSKGACVQLTRAIAAEFRDRGVRCNAVCPGFIRTDHGNHELRELEALGAINGIEVITALQRRMAEPDEIADAVLFLASHESRFINGEMLVVDNAAMATT</sequence>
<dbReference type="PANTHER" id="PTHR43477:SF1">
    <property type="entry name" value="DIHYDROANTICAPSIN 7-DEHYDROGENASE"/>
    <property type="match status" value="1"/>
</dbReference>